<organism evidence="3 4">
    <name type="scientific">Tetranychus urticae</name>
    <name type="common">Two-spotted spider mite</name>
    <dbReference type="NCBI Taxonomy" id="32264"/>
    <lineage>
        <taxon>Eukaryota</taxon>
        <taxon>Metazoa</taxon>
        <taxon>Ecdysozoa</taxon>
        <taxon>Arthropoda</taxon>
        <taxon>Chelicerata</taxon>
        <taxon>Arachnida</taxon>
        <taxon>Acari</taxon>
        <taxon>Acariformes</taxon>
        <taxon>Trombidiformes</taxon>
        <taxon>Prostigmata</taxon>
        <taxon>Eleutherengona</taxon>
        <taxon>Raphignathae</taxon>
        <taxon>Tetranychoidea</taxon>
        <taxon>Tetranychidae</taxon>
        <taxon>Tetranychus</taxon>
    </lineage>
</organism>
<dbReference type="AlphaFoldDB" id="A0A158P5L8"/>
<dbReference type="PROSITE" id="PS50157">
    <property type="entry name" value="ZINC_FINGER_C2H2_2"/>
    <property type="match status" value="1"/>
</dbReference>
<dbReference type="InterPro" id="IPR004211">
    <property type="entry name" value="Endonuclease_7"/>
</dbReference>
<dbReference type="InterPro" id="IPR044925">
    <property type="entry name" value="His-Me_finger_sf"/>
</dbReference>
<dbReference type="InterPro" id="IPR038563">
    <property type="entry name" value="Endonuclease_7_sf"/>
</dbReference>
<evidence type="ECO:0000313" key="4">
    <source>
        <dbReference type="Proteomes" id="UP000015104"/>
    </source>
</evidence>
<dbReference type="GO" id="GO:0042575">
    <property type="term" value="C:DNA polymerase complex"/>
    <property type="evidence" value="ECO:0007669"/>
    <property type="project" value="UniProtKB-ARBA"/>
</dbReference>
<dbReference type="SUPFAM" id="SSF54060">
    <property type="entry name" value="His-Me finger endonucleases"/>
    <property type="match status" value="1"/>
</dbReference>
<sequence>MFSCEQCGENFKKYKSLLLHRTKCKTITCVKCKLQYSALNFLNHLMECKVKKTTDIEDFATFKLHKKAFKNTLGVYMKAESWNSIESLLAVEKDNIKNLLKYILEKLGSVKVQVCVLLKFIKQKPDGELDATEIYKVSQMHRLTTMHNFSAVIKDWIEQLELSIDQFTQRGSGWVLEKVKVLEIRIGKLKEHSGGCKTTRLPLILHRKKSLLSPNCKKECFKWSVLMGLHPQKRHKEKLYLYKRYEGLYNFKDVGEMTSISQIKRFERRNNISINIYTLSLDEKKKIVPLVINEKRKEKHVNLFFYNDHYYCITNFNALIKSNRSWERFYCYSCLSGFRDVHSLKKHEVPCYNKAPQRVILPGTAKVPTKCKFNKIEKTISFPYVVYADFEALLVKSDKALTRNTFEYQKHEACSFGLVAVDWSDNIIYKEFYRGHDASEKFIETLIELREFLQTHLDLNRKPVSMNNTERIVYESATQCYVCHKLLNDDKVLDHCHLTGKFRGAAHNQCNLQMRLPDKLPIIFHNLKGYDAHLIIKGLKTDLIKNISVIPQNTEKYIAIIMDNFLFLDSLAFLLSSLDTLANNLPTEEKTKFLKQVFSEADLPYILAKGALPYEYMDSWGKFEERKLPPINAFFSSLSQKTIDQQTYDRLNGIWNHFECENLGDFHDIYLKVDVLLLTAIFQNFRATSLKQFGLDPCHYFSTPGLTWDAALKFTGMKLDLLTDIDMILMIENAIRGGISCVMSRYAKANNEFTEEYNSEEPTSFIAYLDVNNLYGYALSDILPCRNFAWVPQNEVDGVIDEILNTNQERKTGYILEVDLDYPESLHDEHNDYPLAPEKIIVDNDQLSNFQKEIVSMLEENGVKRYKTKKLVPNLMNKKKYVLHERNLKFYIEKGLILKKVHRIIKFEQEPWLRSYIQMCTENRKRATSSFEKDFWKLMVNSLYGKSIEDKRKHSKVKVATNGRQALQQIRKPMFEQFYILDNDIAIIKLKKFEVILDKPIYLGFTVLELSKLHMYKLHYDHFKPKYESKLSLTYTDTDSFIYKIETDDLFKDLEDFDYLMDFSDYPQNHFLHTTNNKKKLGYLKDEMNGQIIDEVVAIKSKLYAIKYGANKKLTAKGVQKAVVKSSISIENYKDCLFSNALLKHDNFRLQSKQHCISSVRINKLSFSPLDDKRYILDDAVSTLAFGHYRINTTLD</sequence>
<keyword evidence="1" id="KW-0862">Zinc</keyword>
<name>A0A158P5L8_TETUR</name>
<dbReference type="InterPro" id="IPR012337">
    <property type="entry name" value="RNaseH-like_sf"/>
</dbReference>
<reference evidence="4" key="1">
    <citation type="submission" date="2011-08" db="EMBL/GenBank/DDBJ databases">
        <authorList>
            <person name="Rombauts S."/>
        </authorList>
    </citation>
    <scope>NUCLEOTIDE SEQUENCE</scope>
    <source>
        <strain evidence="4">London</strain>
    </source>
</reference>
<keyword evidence="1" id="KW-0863">Zinc-finger</keyword>
<dbReference type="Gene3D" id="3.90.1600.10">
    <property type="entry name" value="Palm domain of DNA polymerase"/>
    <property type="match status" value="1"/>
</dbReference>
<dbReference type="InterPro" id="IPR013087">
    <property type="entry name" value="Znf_C2H2_type"/>
</dbReference>
<dbReference type="PANTHER" id="PTHR31511:SF12">
    <property type="entry name" value="RHO TERMINATION FACTOR N-TERMINAL DOMAIN-CONTAINING PROTEIN"/>
    <property type="match status" value="1"/>
</dbReference>
<dbReference type="EnsemblMetazoa" id="tetur58g00160.1">
    <property type="protein sequence ID" value="tetur58g00160.1"/>
    <property type="gene ID" value="tetur58g00160"/>
</dbReference>
<protein>
    <recommendedName>
        <fullName evidence="2">C2H2-type domain-containing protein</fullName>
    </recommendedName>
</protein>
<keyword evidence="1" id="KW-0479">Metal-binding</keyword>
<keyword evidence="4" id="KW-1185">Reference proteome</keyword>
<dbReference type="GO" id="GO:0008270">
    <property type="term" value="F:zinc ion binding"/>
    <property type="evidence" value="ECO:0007669"/>
    <property type="project" value="UniProtKB-KW"/>
</dbReference>
<evidence type="ECO:0000259" key="2">
    <source>
        <dbReference type="PROSITE" id="PS50157"/>
    </source>
</evidence>
<dbReference type="SUPFAM" id="SSF56672">
    <property type="entry name" value="DNA/RNA polymerases"/>
    <property type="match status" value="1"/>
</dbReference>
<dbReference type="InterPro" id="IPR023211">
    <property type="entry name" value="DNA_pol_palm_dom_sf"/>
</dbReference>
<dbReference type="PANTHER" id="PTHR31511">
    <property type="entry name" value="PROTEIN CBG23764"/>
    <property type="match status" value="1"/>
</dbReference>
<evidence type="ECO:0000313" key="3">
    <source>
        <dbReference type="EnsemblMetazoa" id="tetur58g00160.1"/>
    </source>
</evidence>
<dbReference type="EMBL" id="CAEY01001542">
    <property type="status" value="NOT_ANNOTATED_CDS"/>
    <property type="molecule type" value="Genomic_DNA"/>
</dbReference>
<dbReference type="InterPro" id="IPR043502">
    <property type="entry name" value="DNA/RNA_pol_sf"/>
</dbReference>
<evidence type="ECO:0000256" key="1">
    <source>
        <dbReference type="PROSITE-ProRule" id="PRU00042"/>
    </source>
</evidence>
<accession>A0A158P5L8</accession>
<proteinExistence type="predicted"/>
<reference evidence="3" key="2">
    <citation type="submission" date="2016-04" db="UniProtKB">
        <authorList>
            <consortium name="EnsemblMetazoa"/>
        </authorList>
    </citation>
    <scope>IDENTIFICATION</scope>
</reference>
<dbReference type="SUPFAM" id="SSF53098">
    <property type="entry name" value="Ribonuclease H-like"/>
    <property type="match status" value="1"/>
</dbReference>
<dbReference type="GO" id="GO:0071897">
    <property type="term" value="P:DNA biosynthetic process"/>
    <property type="evidence" value="ECO:0007669"/>
    <property type="project" value="UniProtKB-ARBA"/>
</dbReference>
<dbReference type="Proteomes" id="UP000015104">
    <property type="component" value="Unassembled WGS sequence"/>
</dbReference>
<feature type="domain" description="C2H2-type" evidence="2">
    <location>
        <begin position="2"/>
        <end position="21"/>
    </location>
</feature>
<dbReference type="Pfam" id="PF02945">
    <property type="entry name" value="Endonuclease_7"/>
    <property type="match status" value="1"/>
</dbReference>
<dbReference type="STRING" id="32264.A0A158P5L8"/>
<dbReference type="Gene3D" id="3.40.1800.10">
    <property type="entry name" value="His-Me finger endonucleases"/>
    <property type="match status" value="1"/>
</dbReference>